<protein>
    <submittedName>
        <fullName evidence="1">Uncharacterized protein</fullName>
    </submittedName>
</protein>
<organism evidence="1 2">
    <name type="scientific">Phenylobacterium kunshanense</name>
    <dbReference type="NCBI Taxonomy" id="1445034"/>
    <lineage>
        <taxon>Bacteria</taxon>
        <taxon>Pseudomonadati</taxon>
        <taxon>Pseudomonadota</taxon>
        <taxon>Alphaproteobacteria</taxon>
        <taxon>Caulobacterales</taxon>
        <taxon>Caulobacteraceae</taxon>
        <taxon>Phenylobacterium</taxon>
    </lineage>
</organism>
<accession>A0A328BEF5</accession>
<keyword evidence="2" id="KW-1185">Reference proteome</keyword>
<dbReference type="AlphaFoldDB" id="A0A328BEF5"/>
<dbReference type="Proteomes" id="UP000249524">
    <property type="component" value="Unassembled WGS sequence"/>
</dbReference>
<dbReference type="EMBL" id="QFYS01000004">
    <property type="protein sequence ID" value="RAK65493.1"/>
    <property type="molecule type" value="Genomic_DNA"/>
</dbReference>
<sequence>MKSPDWYDAWCEEAFAAFDAKQKRMDETYDLGSWLRYDYDTAAGTLTFSDAAGPRVIAEIQVAGSITAEDWLWGWANPQWPEASTDAMRRVRDFGAENGIEELTTELLVSDDLDRLGWMLTVIAARVLDAEGGYCAPSANGAIYFLIRSIKFVS</sequence>
<gene>
    <name evidence="1" type="ORF">DJ019_11060</name>
</gene>
<dbReference type="RefSeq" id="WP_111276089.1">
    <property type="nucleotide sequence ID" value="NZ_QFYS01000004.1"/>
</dbReference>
<evidence type="ECO:0000313" key="1">
    <source>
        <dbReference type="EMBL" id="RAK65493.1"/>
    </source>
</evidence>
<dbReference type="InterPro" id="IPR049249">
    <property type="entry name" value="DUF6882"/>
</dbReference>
<name>A0A328BEF5_9CAUL</name>
<reference evidence="1 2" key="1">
    <citation type="submission" date="2018-05" db="EMBL/GenBank/DDBJ databases">
        <authorList>
            <person name="Lanie J.A."/>
            <person name="Ng W.-L."/>
            <person name="Kazmierczak K.M."/>
            <person name="Andrzejewski T.M."/>
            <person name="Davidsen T.M."/>
            <person name="Wayne K.J."/>
            <person name="Tettelin H."/>
            <person name="Glass J.I."/>
            <person name="Rusch D."/>
            <person name="Podicherti R."/>
            <person name="Tsui H.-C.T."/>
            <person name="Winkler M.E."/>
        </authorList>
    </citation>
    <scope>NUCLEOTIDE SEQUENCE [LARGE SCALE GENOMIC DNA]</scope>
    <source>
        <strain evidence="1 2">BUT-10</strain>
    </source>
</reference>
<dbReference type="Pfam" id="PF21813">
    <property type="entry name" value="DUF6882"/>
    <property type="match status" value="1"/>
</dbReference>
<comment type="caution">
    <text evidence="1">The sequence shown here is derived from an EMBL/GenBank/DDBJ whole genome shotgun (WGS) entry which is preliminary data.</text>
</comment>
<dbReference type="OrthoDB" id="8439179at2"/>
<evidence type="ECO:0000313" key="2">
    <source>
        <dbReference type="Proteomes" id="UP000249524"/>
    </source>
</evidence>
<proteinExistence type="predicted"/>